<evidence type="ECO:0000256" key="4">
    <source>
        <dbReference type="SAM" id="MobiDB-lite"/>
    </source>
</evidence>
<dbReference type="InterPro" id="IPR000595">
    <property type="entry name" value="cNMP-bd_dom"/>
</dbReference>
<dbReference type="Gene3D" id="1.10.10.10">
    <property type="entry name" value="Winged helix-like DNA-binding domain superfamily/Winged helix DNA-binding domain"/>
    <property type="match status" value="1"/>
</dbReference>
<reference evidence="7 8" key="1">
    <citation type="submission" date="2024-06" db="EMBL/GenBank/DDBJ databases">
        <title>Genomic Encyclopedia of Type Strains, Phase V (KMG-V): Genome sequencing to study the core and pangenomes of soil and plant-associated prokaryotes.</title>
        <authorList>
            <person name="Whitman W."/>
        </authorList>
    </citation>
    <scope>NUCLEOTIDE SEQUENCE [LARGE SCALE GENOMIC DNA]</scope>
    <source>
        <strain evidence="7 8">USDA 160</strain>
    </source>
</reference>
<dbReference type="PROSITE" id="PS50042">
    <property type="entry name" value="CNMP_BINDING_3"/>
    <property type="match status" value="1"/>
</dbReference>
<keyword evidence="3" id="KW-0804">Transcription</keyword>
<dbReference type="InterPro" id="IPR014710">
    <property type="entry name" value="RmlC-like_jellyroll"/>
</dbReference>
<evidence type="ECO:0000256" key="2">
    <source>
        <dbReference type="ARBA" id="ARBA00023125"/>
    </source>
</evidence>
<dbReference type="SUPFAM" id="SSF51206">
    <property type="entry name" value="cAMP-binding domain-like"/>
    <property type="match status" value="1"/>
</dbReference>
<dbReference type="Proteomes" id="UP001549291">
    <property type="component" value="Unassembled WGS sequence"/>
</dbReference>
<accession>A0ABV2RJI8</accession>
<protein>
    <submittedName>
        <fullName evidence="7">CRP-like cAMP-binding protein</fullName>
    </submittedName>
</protein>
<feature type="compositionally biased region" description="Low complexity" evidence="4">
    <location>
        <begin position="276"/>
        <end position="288"/>
    </location>
</feature>
<evidence type="ECO:0000313" key="8">
    <source>
        <dbReference type="Proteomes" id="UP001549291"/>
    </source>
</evidence>
<evidence type="ECO:0000313" key="7">
    <source>
        <dbReference type="EMBL" id="MET4716485.1"/>
    </source>
</evidence>
<dbReference type="Pfam" id="PF00027">
    <property type="entry name" value="cNMP_binding"/>
    <property type="match status" value="1"/>
</dbReference>
<dbReference type="PROSITE" id="PS51063">
    <property type="entry name" value="HTH_CRP_2"/>
    <property type="match status" value="1"/>
</dbReference>
<keyword evidence="2" id="KW-0238">DNA-binding</keyword>
<name>A0ABV2RJI8_BRAJP</name>
<dbReference type="Pfam" id="PF13545">
    <property type="entry name" value="HTH_Crp_2"/>
    <property type="match status" value="1"/>
</dbReference>
<organism evidence="7 8">
    <name type="scientific">Bradyrhizobium japonicum</name>
    <dbReference type="NCBI Taxonomy" id="375"/>
    <lineage>
        <taxon>Bacteria</taxon>
        <taxon>Pseudomonadati</taxon>
        <taxon>Pseudomonadota</taxon>
        <taxon>Alphaproteobacteria</taxon>
        <taxon>Hyphomicrobiales</taxon>
        <taxon>Nitrobacteraceae</taxon>
        <taxon>Bradyrhizobium</taxon>
    </lineage>
</organism>
<sequence>MVMASEIDGYRRSLGARSSESAVTVHRTGIGNRLLEALPPADLGLLTPYFQKVSFEPDAILVRSGDELDPVCFPHSGAIAFMLDMPDGQTVATTLMGREGALASFSVLGPSLSSVTAIARIAGTASLISAAKFRAAFAQSAAIRNVVQVHARAVLLQLQHVAACNALHRVDGRMARWLLQLHDRVPDDRLPVTHEALAQLLGVRRTTVTLTMSKLRDAGAVPSDRRGFVEIHRARLEKVACDCYALMQRKIDQMYCQELAAPQPVDPPSRESAIVAGGESRAASRAGK</sequence>
<dbReference type="EMBL" id="JBEPTQ010000002">
    <property type="protein sequence ID" value="MET4716485.1"/>
    <property type="molecule type" value="Genomic_DNA"/>
</dbReference>
<dbReference type="CDD" id="cd00038">
    <property type="entry name" value="CAP_ED"/>
    <property type="match status" value="1"/>
</dbReference>
<dbReference type="InterPro" id="IPR036390">
    <property type="entry name" value="WH_DNA-bd_sf"/>
</dbReference>
<dbReference type="PANTHER" id="PTHR24567:SF74">
    <property type="entry name" value="HTH-TYPE TRANSCRIPTIONAL REGULATOR ARCR"/>
    <property type="match status" value="1"/>
</dbReference>
<dbReference type="InterPro" id="IPR012318">
    <property type="entry name" value="HTH_CRP"/>
</dbReference>
<feature type="domain" description="Cyclic nucleotide-binding" evidence="5">
    <location>
        <begin position="34"/>
        <end position="145"/>
    </location>
</feature>
<gene>
    <name evidence="7" type="ORF">ABIF63_000591</name>
</gene>
<proteinExistence type="predicted"/>
<evidence type="ECO:0000256" key="3">
    <source>
        <dbReference type="ARBA" id="ARBA00023163"/>
    </source>
</evidence>
<comment type="caution">
    <text evidence="7">The sequence shown here is derived from an EMBL/GenBank/DDBJ whole genome shotgun (WGS) entry which is preliminary data.</text>
</comment>
<feature type="domain" description="HTH crp-type" evidence="6">
    <location>
        <begin position="168"/>
        <end position="235"/>
    </location>
</feature>
<dbReference type="SUPFAM" id="SSF46785">
    <property type="entry name" value="Winged helix' DNA-binding domain"/>
    <property type="match status" value="1"/>
</dbReference>
<dbReference type="InterPro" id="IPR050397">
    <property type="entry name" value="Env_Response_Regulators"/>
</dbReference>
<dbReference type="Gene3D" id="2.60.120.10">
    <property type="entry name" value="Jelly Rolls"/>
    <property type="match status" value="1"/>
</dbReference>
<keyword evidence="8" id="KW-1185">Reference proteome</keyword>
<evidence type="ECO:0000256" key="1">
    <source>
        <dbReference type="ARBA" id="ARBA00023015"/>
    </source>
</evidence>
<dbReference type="InterPro" id="IPR018490">
    <property type="entry name" value="cNMP-bd_dom_sf"/>
</dbReference>
<dbReference type="PANTHER" id="PTHR24567">
    <property type="entry name" value="CRP FAMILY TRANSCRIPTIONAL REGULATORY PROTEIN"/>
    <property type="match status" value="1"/>
</dbReference>
<feature type="region of interest" description="Disordered" evidence="4">
    <location>
        <begin position="261"/>
        <end position="288"/>
    </location>
</feature>
<evidence type="ECO:0000259" key="5">
    <source>
        <dbReference type="PROSITE" id="PS50042"/>
    </source>
</evidence>
<evidence type="ECO:0000259" key="6">
    <source>
        <dbReference type="PROSITE" id="PS51063"/>
    </source>
</evidence>
<keyword evidence="1" id="KW-0805">Transcription regulation</keyword>
<dbReference type="InterPro" id="IPR036388">
    <property type="entry name" value="WH-like_DNA-bd_sf"/>
</dbReference>
<dbReference type="SMART" id="SM00419">
    <property type="entry name" value="HTH_CRP"/>
    <property type="match status" value="1"/>
</dbReference>